<protein>
    <recommendedName>
        <fullName evidence="1">Outer membrane protein assembly factor BamE</fullName>
    </recommendedName>
</protein>
<evidence type="ECO:0000259" key="2">
    <source>
        <dbReference type="Pfam" id="PF04355"/>
    </source>
</evidence>
<keyword evidence="1" id="KW-0449">Lipoprotein</keyword>
<evidence type="ECO:0000256" key="1">
    <source>
        <dbReference type="HAMAP-Rule" id="MF_00925"/>
    </source>
</evidence>
<name>A0ABU3R0Y0_9GAMM</name>
<reference evidence="3 4" key="1">
    <citation type="submission" date="2023-10" db="EMBL/GenBank/DDBJ databases">
        <title>Psychrosphaera aquimaarina strain SW33 isolated from seawater.</title>
        <authorList>
            <person name="Bayburt H."/>
            <person name="Kim J.M."/>
            <person name="Choi B.J."/>
            <person name="Jeon C.O."/>
        </authorList>
    </citation>
    <scope>NUCLEOTIDE SEQUENCE [LARGE SCALE GENOMIC DNA]</scope>
    <source>
        <strain evidence="3 4">KCTC 52743</strain>
    </source>
</reference>
<proteinExistence type="inferred from homology"/>
<sequence length="117" mass="13468">MKQILFTFILALSLSGCSNWVYKYDISQGNYLNQDDVNKLRINMTKEQVQFVLGTPLADNPFKSDKWHYIYTIKSGKTDLTKRKELVVTFNGDMLASISGDFEQPEDFNKSLDEISN</sequence>
<dbReference type="Proteomes" id="UP001257914">
    <property type="component" value="Unassembled WGS sequence"/>
</dbReference>
<comment type="function">
    <text evidence="1">Part of the outer membrane protein assembly complex, which is involved in assembly and insertion of beta-barrel proteins into the outer membrane.</text>
</comment>
<feature type="domain" description="Outer membrane protein assembly factor BamE" evidence="2">
    <location>
        <begin position="29"/>
        <end position="98"/>
    </location>
</feature>
<dbReference type="InterPro" id="IPR007450">
    <property type="entry name" value="BamE_dom"/>
</dbReference>
<accession>A0ABU3R0Y0</accession>
<comment type="subcellular location">
    <subcellularLocation>
        <location evidence="1">Cell outer membrane</location>
        <topology evidence="1">Lipid-anchor</topology>
    </subcellularLocation>
</comment>
<keyword evidence="4" id="KW-1185">Reference proteome</keyword>
<dbReference type="EMBL" id="JAWCUA010000007">
    <property type="protein sequence ID" value="MDU0112943.1"/>
    <property type="molecule type" value="Genomic_DNA"/>
</dbReference>
<keyword evidence="1" id="KW-0472">Membrane</keyword>
<evidence type="ECO:0000313" key="3">
    <source>
        <dbReference type="EMBL" id="MDU0112943.1"/>
    </source>
</evidence>
<dbReference type="PANTHER" id="PTHR37482">
    <property type="entry name" value="OUTER MEMBRANE PROTEIN ASSEMBLY FACTOR BAME"/>
    <property type="match status" value="1"/>
</dbReference>
<gene>
    <name evidence="1 3" type="primary">bamE</name>
    <name evidence="3" type="ORF">RT723_08030</name>
</gene>
<evidence type="ECO:0000313" key="4">
    <source>
        <dbReference type="Proteomes" id="UP001257914"/>
    </source>
</evidence>
<dbReference type="InterPro" id="IPR026592">
    <property type="entry name" value="BamE"/>
</dbReference>
<keyword evidence="1" id="KW-0732">Signal</keyword>
<dbReference type="PROSITE" id="PS51257">
    <property type="entry name" value="PROKAR_LIPOPROTEIN"/>
    <property type="match status" value="1"/>
</dbReference>
<keyword evidence="1" id="KW-0998">Cell outer membrane</keyword>
<organism evidence="3 4">
    <name type="scientific">Psychrosphaera aquimarina</name>
    <dbReference type="NCBI Taxonomy" id="2044854"/>
    <lineage>
        <taxon>Bacteria</taxon>
        <taxon>Pseudomonadati</taxon>
        <taxon>Pseudomonadota</taxon>
        <taxon>Gammaproteobacteria</taxon>
        <taxon>Alteromonadales</taxon>
        <taxon>Pseudoalteromonadaceae</taxon>
        <taxon>Psychrosphaera</taxon>
    </lineage>
</organism>
<comment type="similarity">
    <text evidence="1">Belongs to the BamE family.</text>
</comment>
<keyword evidence="1" id="KW-0564">Palmitate</keyword>
<dbReference type="HAMAP" id="MF_00925">
    <property type="entry name" value="OM_assembly_BamE"/>
    <property type="match status" value="1"/>
</dbReference>
<dbReference type="RefSeq" id="WP_216054140.1">
    <property type="nucleotide sequence ID" value="NZ_JAWCUA010000007.1"/>
</dbReference>
<comment type="subunit">
    <text evidence="1">Part of the Bam complex.</text>
</comment>
<dbReference type="PANTHER" id="PTHR37482:SF1">
    <property type="entry name" value="OUTER MEMBRANE PROTEIN ASSEMBLY FACTOR BAME"/>
    <property type="match status" value="1"/>
</dbReference>
<comment type="caution">
    <text evidence="3">The sequence shown here is derived from an EMBL/GenBank/DDBJ whole genome shotgun (WGS) entry which is preliminary data.</text>
</comment>
<dbReference type="Pfam" id="PF04355">
    <property type="entry name" value="BamE"/>
    <property type="match status" value="1"/>
</dbReference>